<evidence type="ECO:0000313" key="1">
    <source>
        <dbReference type="EMBL" id="MBE8714361.1"/>
    </source>
</evidence>
<organism evidence="1 2">
    <name type="scientific">Sphingobacterium hungaricum</name>
    <dbReference type="NCBI Taxonomy" id="2082723"/>
    <lineage>
        <taxon>Bacteria</taxon>
        <taxon>Pseudomonadati</taxon>
        <taxon>Bacteroidota</taxon>
        <taxon>Sphingobacteriia</taxon>
        <taxon>Sphingobacteriales</taxon>
        <taxon>Sphingobacteriaceae</taxon>
        <taxon>Sphingobacterium</taxon>
    </lineage>
</organism>
<evidence type="ECO:0000313" key="2">
    <source>
        <dbReference type="Proteomes" id="UP000616201"/>
    </source>
</evidence>
<accession>A0A928UW15</accession>
<comment type="caution">
    <text evidence="1">The sequence shown here is derived from an EMBL/GenBank/DDBJ whole genome shotgun (WGS) entry which is preliminary data.</text>
</comment>
<protein>
    <submittedName>
        <fullName evidence="1">Uncharacterized protein</fullName>
    </submittedName>
</protein>
<name>A0A928UW15_9SPHI</name>
<dbReference type="AlphaFoldDB" id="A0A928UW15"/>
<keyword evidence="2" id="KW-1185">Reference proteome</keyword>
<gene>
    <name evidence="1" type="ORF">C4F49_11770</name>
</gene>
<dbReference type="Proteomes" id="UP000616201">
    <property type="component" value="Unassembled WGS sequence"/>
</dbReference>
<dbReference type="RefSeq" id="WP_196936390.1">
    <property type="nucleotide sequence ID" value="NZ_MU158698.1"/>
</dbReference>
<reference evidence="1" key="1">
    <citation type="submission" date="2018-02" db="EMBL/GenBank/DDBJ databases">
        <authorList>
            <person name="Vasarhelyi B.M."/>
            <person name="Deshmukh S."/>
            <person name="Balint B."/>
            <person name="Kukolya J."/>
        </authorList>
    </citation>
    <scope>NUCLEOTIDE SEQUENCE</scope>
    <source>
        <strain evidence="1">KB22</strain>
    </source>
</reference>
<proteinExistence type="predicted"/>
<sequence length="68" mass="7454">MGINKPSINELDPAAAGIRVLKELKEKILVMDEKLSRTELILEIDNMITKLNAIGAIDHISKTQGGQL</sequence>
<dbReference type="EMBL" id="PRDK01000006">
    <property type="protein sequence ID" value="MBE8714361.1"/>
    <property type="molecule type" value="Genomic_DNA"/>
</dbReference>